<dbReference type="Proteomes" id="UP000184212">
    <property type="component" value="Unassembled WGS sequence"/>
</dbReference>
<accession>A0A1M5LYW1</accession>
<protein>
    <submittedName>
        <fullName evidence="1">Uncharacterized protein</fullName>
    </submittedName>
</protein>
<gene>
    <name evidence="1" type="ORF">SAMN04488109_1470</name>
</gene>
<sequence>MVVFDLSKVAVQLNAVDAHANERFSEVQTLIQNGYVSEFTPDQKDAAHNAFKRLEEVFIQLAKTHESLKRLREAYESAFEKETD</sequence>
<dbReference type="OrthoDB" id="9845211at2"/>
<dbReference type="EMBL" id="FQWQ01000001">
    <property type="protein sequence ID" value="SHG70186.1"/>
    <property type="molecule type" value="Genomic_DNA"/>
</dbReference>
<keyword evidence="2" id="KW-1185">Reference proteome</keyword>
<name>A0A1M5LYW1_9BACT</name>
<evidence type="ECO:0000313" key="2">
    <source>
        <dbReference type="Proteomes" id="UP000184212"/>
    </source>
</evidence>
<dbReference type="AlphaFoldDB" id="A0A1M5LYW1"/>
<dbReference type="RefSeq" id="WP_073132356.1">
    <property type="nucleotide sequence ID" value="NZ_FQWQ01000001.1"/>
</dbReference>
<organism evidence="1 2">
    <name type="scientific">Chryseolinea serpens</name>
    <dbReference type="NCBI Taxonomy" id="947013"/>
    <lineage>
        <taxon>Bacteria</taxon>
        <taxon>Pseudomonadati</taxon>
        <taxon>Bacteroidota</taxon>
        <taxon>Cytophagia</taxon>
        <taxon>Cytophagales</taxon>
        <taxon>Fulvivirgaceae</taxon>
        <taxon>Chryseolinea</taxon>
    </lineage>
</organism>
<reference evidence="1 2" key="1">
    <citation type="submission" date="2016-11" db="EMBL/GenBank/DDBJ databases">
        <authorList>
            <person name="Jaros S."/>
            <person name="Januszkiewicz K."/>
            <person name="Wedrychowicz H."/>
        </authorList>
    </citation>
    <scope>NUCLEOTIDE SEQUENCE [LARGE SCALE GENOMIC DNA]</scope>
    <source>
        <strain evidence="1 2">DSM 24574</strain>
    </source>
</reference>
<proteinExistence type="predicted"/>
<evidence type="ECO:0000313" key="1">
    <source>
        <dbReference type="EMBL" id="SHG70186.1"/>
    </source>
</evidence>